<name>A0A859CXB9_9GAMM</name>
<reference evidence="10 11" key="1">
    <citation type="submission" date="2020-06" db="EMBL/GenBank/DDBJ databases">
        <authorList>
            <person name="Voronona O.L."/>
            <person name="Aksenova E.I."/>
            <person name="Kunda M.S."/>
            <person name="Semenov A.N."/>
            <person name="Ryzhova N."/>
        </authorList>
    </citation>
    <scope>NUCLEOTIDE SEQUENCE [LARGE SCALE GENOMIC DNA]</scope>
    <source>
        <strain evidence="10 11">MPKMM3633</strain>
    </source>
</reference>
<comment type="similarity">
    <text evidence="4 9">Belongs to the MQO family.</text>
</comment>
<evidence type="ECO:0000256" key="9">
    <source>
        <dbReference type="HAMAP-Rule" id="MF_00212"/>
    </source>
</evidence>
<protein>
    <recommendedName>
        <fullName evidence="9">Probable malate:quinone oxidoreductase</fullName>
        <ecNumber evidence="9">1.1.5.4</ecNumber>
    </recommendedName>
    <alternativeName>
        <fullName evidence="9">MQO</fullName>
    </alternativeName>
    <alternativeName>
        <fullName evidence="9">Malate dehydrogenase [quinone]</fullName>
    </alternativeName>
</protein>
<accession>A0A859CXB9</accession>
<dbReference type="GO" id="GO:0008924">
    <property type="term" value="F:L-malate dehydrogenase (quinone) activity"/>
    <property type="evidence" value="ECO:0007669"/>
    <property type="project" value="UniProtKB-UniRule"/>
</dbReference>
<evidence type="ECO:0000256" key="8">
    <source>
        <dbReference type="ARBA" id="ARBA00023002"/>
    </source>
</evidence>
<dbReference type="NCBIfam" id="NF003613">
    <property type="entry name" value="PRK05257.3-4"/>
    <property type="match status" value="1"/>
</dbReference>
<dbReference type="NCBIfam" id="NF003605">
    <property type="entry name" value="PRK05257.1-4"/>
    <property type="match status" value="1"/>
</dbReference>
<proteinExistence type="inferred from homology"/>
<keyword evidence="5 9" id="KW-0816">Tricarboxylic acid cycle</keyword>
<evidence type="ECO:0000313" key="10">
    <source>
        <dbReference type="EMBL" id="QKK79140.1"/>
    </source>
</evidence>
<dbReference type="KEGG" id="mpri:MP3633_0402"/>
<dbReference type="NCBIfam" id="NF003603">
    <property type="entry name" value="PRK05257.1-1"/>
    <property type="match status" value="1"/>
</dbReference>
<dbReference type="NCBIfam" id="NF009875">
    <property type="entry name" value="PRK13339.1"/>
    <property type="match status" value="1"/>
</dbReference>
<comment type="catalytic activity">
    <reaction evidence="1 9">
        <text>(S)-malate + a quinone = a quinol + oxaloacetate</text>
        <dbReference type="Rhea" id="RHEA:46012"/>
        <dbReference type="ChEBI" id="CHEBI:15589"/>
        <dbReference type="ChEBI" id="CHEBI:16452"/>
        <dbReference type="ChEBI" id="CHEBI:24646"/>
        <dbReference type="ChEBI" id="CHEBI:132124"/>
        <dbReference type="EC" id="1.1.5.4"/>
    </reaction>
</comment>
<dbReference type="NCBIfam" id="NF003611">
    <property type="entry name" value="PRK05257.3-2"/>
    <property type="match status" value="1"/>
</dbReference>
<dbReference type="EMBL" id="CP054301">
    <property type="protein sequence ID" value="QKK79140.1"/>
    <property type="molecule type" value="Genomic_DNA"/>
</dbReference>
<dbReference type="PANTHER" id="PTHR43104">
    <property type="entry name" value="L-2-HYDROXYGLUTARATE DEHYDROGENASE, MITOCHONDRIAL"/>
    <property type="match status" value="1"/>
</dbReference>
<dbReference type="NCBIfam" id="NF003606">
    <property type="entry name" value="PRK05257.2-1"/>
    <property type="match status" value="1"/>
</dbReference>
<comment type="cofactor">
    <cofactor evidence="2 9">
        <name>FAD</name>
        <dbReference type="ChEBI" id="CHEBI:57692"/>
    </cofactor>
</comment>
<evidence type="ECO:0000256" key="4">
    <source>
        <dbReference type="ARBA" id="ARBA00006389"/>
    </source>
</evidence>
<gene>
    <name evidence="9" type="primary">mqo</name>
    <name evidence="10" type="ORF">MP3633_0402</name>
</gene>
<dbReference type="EC" id="1.1.5.4" evidence="9"/>
<keyword evidence="7 9" id="KW-0274">FAD</keyword>
<keyword evidence="8 9" id="KW-0560">Oxidoreductase</keyword>
<sequence>MEKAKQYPLTHLLLAKSLLSKSLSNSQLAMTRRNHMTLSSVDVLLVGGGAMSTTLGVLLKQLDPSITMMMVERLGIIAKESTDGWNNAGTGHAAYCELNYTSENDDGSVNIDKAVDINAAFEISLQFWSYLVEQGLMPAPQEFIHRVPHQSFVWGERNVNMLKARHAAMSAHPAFKEMQYTEDREKMKEWMPLIMNNRVENEPLAATRIEHGTDVNFGAIARNMSKHLEGLENFDLNLNCEVKDLKKRSDGRWNVTVELNGTRKIIDAKFVFLGAGGGALPLLQKAEVEESKGFGGFPVSGQWLVCEKPELVEQHFAKVYGAAPIGAPPMSVPHLDTRIIDGKKAILFGPFAGFTTKFLKTGSFFDLPKSVRFDNIKPMLSVGKNNMDLTRYLISEVMQSHKDRCNSLRQFFPDAKDEDWELAYAGQRVQIIKKDEKLGGKLEFGTEAITTEDGSLAALLGASPGASTTVNTMIGILERCFPERVESPEWQAKMKEMVPSYGESLVENTDLLLSIRAHTLATLNLKP</sequence>
<dbReference type="Pfam" id="PF06039">
    <property type="entry name" value="Mqo"/>
    <property type="match status" value="1"/>
</dbReference>
<evidence type="ECO:0000256" key="7">
    <source>
        <dbReference type="ARBA" id="ARBA00022827"/>
    </source>
</evidence>
<organism evidence="10 11">
    <name type="scientific">Marinomonas primoryensis</name>
    <dbReference type="NCBI Taxonomy" id="178399"/>
    <lineage>
        <taxon>Bacteria</taxon>
        <taxon>Pseudomonadati</taxon>
        <taxon>Pseudomonadota</taxon>
        <taxon>Gammaproteobacteria</taxon>
        <taxon>Oceanospirillales</taxon>
        <taxon>Oceanospirillaceae</taxon>
        <taxon>Marinomonas</taxon>
    </lineage>
</organism>
<evidence type="ECO:0000256" key="3">
    <source>
        <dbReference type="ARBA" id="ARBA00005012"/>
    </source>
</evidence>
<dbReference type="UniPathway" id="UPA00223">
    <property type="reaction ID" value="UER01008"/>
</dbReference>
<evidence type="ECO:0000256" key="6">
    <source>
        <dbReference type="ARBA" id="ARBA00022630"/>
    </source>
</evidence>
<evidence type="ECO:0000256" key="2">
    <source>
        <dbReference type="ARBA" id="ARBA00001974"/>
    </source>
</evidence>
<evidence type="ECO:0000256" key="5">
    <source>
        <dbReference type="ARBA" id="ARBA00022532"/>
    </source>
</evidence>
<dbReference type="GO" id="GO:0006099">
    <property type="term" value="P:tricarboxylic acid cycle"/>
    <property type="evidence" value="ECO:0007669"/>
    <property type="project" value="UniProtKB-UniRule"/>
</dbReference>
<dbReference type="AlphaFoldDB" id="A0A859CXB9"/>
<dbReference type="NCBIfam" id="TIGR01320">
    <property type="entry name" value="mal_quin_oxido"/>
    <property type="match status" value="1"/>
</dbReference>
<comment type="pathway">
    <text evidence="3 9">Carbohydrate metabolism; tricarboxylic acid cycle; oxaloacetate from (S)-malate (quinone route): step 1/1.</text>
</comment>
<dbReference type="InterPro" id="IPR006231">
    <property type="entry name" value="MQO"/>
</dbReference>
<dbReference type="HAMAP" id="MF_00212">
    <property type="entry name" value="MQO"/>
    <property type="match status" value="1"/>
</dbReference>
<keyword evidence="6 9" id="KW-0285">Flavoprotein</keyword>
<dbReference type="SUPFAM" id="SSF51905">
    <property type="entry name" value="FAD/NAD(P)-binding domain"/>
    <property type="match status" value="1"/>
</dbReference>
<dbReference type="GO" id="GO:0047545">
    <property type="term" value="F:(S)-2-hydroxyglutarate dehydrogenase activity"/>
    <property type="evidence" value="ECO:0007669"/>
    <property type="project" value="TreeGrafter"/>
</dbReference>
<evidence type="ECO:0000313" key="11">
    <source>
        <dbReference type="Proteomes" id="UP000509371"/>
    </source>
</evidence>
<dbReference type="PANTHER" id="PTHR43104:SF2">
    <property type="entry name" value="L-2-HYDROXYGLUTARATE DEHYDROGENASE, MITOCHONDRIAL"/>
    <property type="match status" value="1"/>
</dbReference>
<evidence type="ECO:0000256" key="1">
    <source>
        <dbReference type="ARBA" id="ARBA00001139"/>
    </source>
</evidence>
<dbReference type="Proteomes" id="UP000509371">
    <property type="component" value="Chromosome"/>
</dbReference>
<dbReference type="InterPro" id="IPR036188">
    <property type="entry name" value="FAD/NAD-bd_sf"/>
</dbReference>